<proteinExistence type="predicted"/>
<accession>A0ACC2NQJ3</accession>
<protein>
    <submittedName>
        <fullName evidence="1">Uncharacterized protein</fullName>
    </submittedName>
</protein>
<dbReference type="Proteomes" id="UP001239111">
    <property type="component" value="Chromosome 3"/>
</dbReference>
<sequence length="472" mass="53882">MRRSRSHGAKVSVTVRFLTSVLLNSDSSILEDTIMKILRVIQLTLLAHHLCGTETFAFPPDIFDDRHLYTFDECEETLDLSGKGLTKFDRNFISDGTCLENLSLRNNNIQEFQEGIFSDLTDLEYLDLSWNKLSPTTMFSFGSVPSLKTLILEENKRKNIFHDILFSFDTKFHFPELTRLSLVATGITHIEINWSEYFPKIEELDVSENYLVSVDDFLKNLPPTLRSLKMRVMGLTKLRIQNLNNLRSLKLDGNNFHSIKRSNCDEDSLCLENLDGLEYLSAFLCDIHSITPDAFEHMTKLAHLDIGVNKITQISKGTFGYSPSLSYLDINVNPLVDISFLGELKNLTTLHMNGIEDSQAMKSLWSLSSLRMVQDLSLGANEISSIPRRFLDNLQDLRELRLFDNRISFLSPGSWQKNLKVIDLSNNLITKIEDLHLSEATSLELLDLRGNELLTIEPQVKKTLPENVDLKL</sequence>
<evidence type="ECO:0000313" key="2">
    <source>
        <dbReference type="Proteomes" id="UP001239111"/>
    </source>
</evidence>
<dbReference type="EMBL" id="CM056743">
    <property type="protein sequence ID" value="KAJ8673138.1"/>
    <property type="molecule type" value="Genomic_DNA"/>
</dbReference>
<evidence type="ECO:0000313" key="1">
    <source>
        <dbReference type="EMBL" id="KAJ8673138.1"/>
    </source>
</evidence>
<organism evidence="1 2">
    <name type="scientific">Eretmocerus hayati</name>
    <dbReference type="NCBI Taxonomy" id="131215"/>
    <lineage>
        <taxon>Eukaryota</taxon>
        <taxon>Metazoa</taxon>
        <taxon>Ecdysozoa</taxon>
        <taxon>Arthropoda</taxon>
        <taxon>Hexapoda</taxon>
        <taxon>Insecta</taxon>
        <taxon>Pterygota</taxon>
        <taxon>Neoptera</taxon>
        <taxon>Endopterygota</taxon>
        <taxon>Hymenoptera</taxon>
        <taxon>Apocrita</taxon>
        <taxon>Proctotrupomorpha</taxon>
        <taxon>Chalcidoidea</taxon>
        <taxon>Aphelinidae</taxon>
        <taxon>Aphelininae</taxon>
        <taxon>Eretmocerus</taxon>
    </lineage>
</organism>
<keyword evidence="2" id="KW-1185">Reference proteome</keyword>
<reference evidence="1" key="1">
    <citation type="submission" date="2023-04" db="EMBL/GenBank/DDBJ databases">
        <title>A chromosome-level genome assembly of the parasitoid wasp Eretmocerus hayati.</title>
        <authorList>
            <person name="Zhong Y."/>
            <person name="Liu S."/>
            <person name="Liu Y."/>
        </authorList>
    </citation>
    <scope>NUCLEOTIDE SEQUENCE</scope>
    <source>
        <strain evidence="1">ZJU_SS_LIU_2023</strain>
    </source>
</reference>
<gene>
    <name evidence="1" type="ORF">QAD02_004400</name>
</gene>
<comment type="caution">
    <text evidence="1">The sequence shown here is derived from an EMBL/GenBank/DDBJ whole genome shotgun (WGS) entry which is preliminary data.</text>
</comment>
<name>A0ACC2NQJ3_9HYME</name>